<comment type="caution">
    <text evidence="1">The sequence shown here is derived from an EMBL/GenBank/DDBJ whole genome shotgun (WGS) entry which is preliminary data.</text>
</comment>
<evidence type="ECO:0000313" key="2">
    <source>
        <dbReference type="Proteomes" id="UP001296873"/>
    </source>
</evidence>
<evidence type="ECO:0008006" key="3">
    <source>
        <dbReference type="Google" id="ProtNLM"/>
    </source>
</evidence>
<dbReference type="Gene3D" id="3.30.530.20">
    <property type="match status" value="1"/>
</dbReference>
<dbReference type="PANTHER" id="PTHR38588:SF1">
    <property type="entry name" value="BLL0334 PROTEIN"/>
    <property type="match status" value="1"/>
</dbReference>
<organism evidence="1 2">
    <name type="scientific">Rhodovibrio sodomensis</name>
    <dbReference type="NCBI Taxonomy" id="1088"/>
    <lineage>
        <taxon>Bacteria</taxon>
        <taxon>Pseudomonadati</taxon>
        <taxon>Pseudomonadota</taxon>
        <taxon>Alphaproteobacteria</taxon>
        <taxon>Rhodospirillales</taxon>
        <taxon>Rhodovibrionaceae</taxon>
        <taxon>Rhodovibrio</taxon>
    </lineage>
</organism>
<evidence type="ECO:0000313" key="1">
    <source>
        <dbReference type="EMBL" id="MBK1670119.1"/>
    </source>
</evidence>
<dbReference type="EMBL" id="NRRL01000075">
    <property type="protein sequence ID" value="MBK1670119.1"/>
    <property type="molecule type" value="Genomic_DNA"/>
</dbReference>
<dbReference type="InterPro" id="IPR023393">
    <property type="entry name" value="START-like_dom_sf"/>
</dbReference>
<dbReference type="PANTHER" id="PTHR38588">
    <property type="entry name" value="BLL0334 PROTEIN"/>
    <property type="match status" value="1"/>
</dbReference>
<accession>A0ABS1DI41</accession>
<name>A0ABS1DI41_9PROT</name>
<dbReference type="CDD" id="cd05018">
    <property type="entry name" value="CoxG"/>
    <property type="match status" value="1"/>
</dbReference>
<gene>
    <name evidence="1" type="ORF">CKO28_18960</name>
</gene>
<dbReference type="Proteomes" id="UP001296873">
    <property type="component" value="Unassembled WGS sequence"/>
</dbReference>
<keyword evidence="2" id="KW-1185">Reference proteome</keyword>
<dbReference type="SUPFAM" id="SSF55961">
    <property type="entry name" value="Bet v1-like"/>
    <property type="match status" value="1"/>
</dbReference>
<dbReference type="InterPro" id="IPR010419">
    <property type="entry name" value="CO_DH_gsu"/>
</dbReference>
<dbReference type="Pfam" id="PF06240">
    <property type="entry name" value="COXG"/>
    <property type="match status" value="1"/>
</dbReference>
<proteinExistence type="predicted"/>
<sequence length="171" mass="18393">MSVMAIVTEGLRGDRAAMDATGDIRLNAPPDVVWAAMRDPEVLKASVPGCKAVHVEGPHDYRMDLDGTWGPIRAHFHVHVRIEDVQGLSDGYPDSYRLSARGEGALGLAAGHSDISLKPDGARATVLTYTAAGEPDSMLARLGDRLLRRAAGKLSEKFFKRFASALDKRAA</sequence>
<reference evidence="1 2" key="1">
    <citation type="journal article" date="2020" name="Microorganisms">
        <title>Osmotic Adaptation and Compatible Solute Biosynthesis of Phototrophic Bacteria as Revealed from Genome Analyses.</title>
        <authorList>
            <person name="Imhoff J.F."/>
            <person name="Rahn T."/>
            <person name="Kunzel S."/>
            <person name="Keller A."/>
            <person name="Neulinger S.C."/>
        </authorList>
    </citation>
    <scope>NUCLEOTIDE SEQUENCE [LARGE SCALE GENOMIC DNA]</scope>
    <source>
        <strain evidence="1 2">DSM 9895</strain>
    </source>
</reference>
<protein>
    <recommendedName>
        <fullName evidence="3">Carbon monoxide dehydrogenase</fullName>
    </recommendedName>
</protein>